<dbReference type="EMBL" id="KE145372">
    <property type="protein sequence ID" value="EPE24964.1"/>
    <property type="molecule type" value="Genomic_DNA"/>
</dbReference>
<reference evidence="1 2" key="1">
    <citation type="journal article" date="2013" name="BMC Genomics">
        <title>Genomics-driven discovery of the pneumocandin biosynthetic gene cluster in the fungus Glarea lozoyensis.</title>
        <authorList>
            <person name="Chen L."/>
            <person name="Yue Q."/>
            <person name="Zhang X."/>
            <person name="Xiang M."/>
            <person name="Wang C."/>
            <person name="Li S."/>
            <person name="Che Y."/>
            <person name="Ortiz-Lopez F.J."/>
            <person name="Bills G.F."/>
            <person name="Liu X."/>
            <person name="An Z."/>
        </authorList>
    </citation>
    <scope>NUCLEOTIDE SEQUENCE [LARGE SCALE GENOMIC DNA]</scope>
    <source>
        <strain evidence="2">ATCC 20868 / MF5171</strain>
    </source>
</reference>
<dbReference type="KEGG" id="glz:GLAREA_11545"/>
<evidence type="ECO:0000313" key="1">
    <source>
        <dbReference type="EMBL" id="EPE24964.1"/>
    </source>
</evidence>
<dbReference type="HOGENOM" id="CLU_2794164_0_0_1"/>
<evidence type="ECO:0000313" key="2">
    <source>
        <dbReference type="Proteomes" id="UP000016922"/>
    </source>
</evidence>
<dbReference type="Proteomes" id="UP000016922">
    <property type="component" value="Unassembled WGS sequence"/>
</dbReference>
<dbReference type="AlphaFoldDB" id="S3CI68"/>
<gene>
    <name evidence="1" type="ORF">GLAREA_11545</name>
</gene>
<sequence>MEQEGHPKHKAMRHWLPWSQRHGTVCPYRSQVHVGTAMPLTRSPVLEYWNARFISFQLLGQCCHRTMP</sequence>
<name>S3CI68_GLAL2</name>
<organism evidence="1 2">
    <name type="scientific">Glarea lozoyensis (strain ATCC 20868 / MF5171)</name>
    <dbReference type="NCBI Taxonomy" id="1116229"/>
    <lineage>
        <taxon>Eukaryota</taxon>
        <taxon>Fungi</taxon>
        <taxon>Dikarya</taxon>
        <taxon>Ascomycota</taxon>
        <taxon>Pezizomycotina</taxon>
        <taxon>Leotiomycetes</taxon>
        <taxon>Helotiales</taxon>
        <taxon>Helotiaceae</taxon>
        <taxon>Glarea</taxon>
    </lineage>
</organism>
<proteinExistence type="predicted"/>
<keyword evidence="2" id="KW-1185">Reference proteome</keyword>
<dbReference type="RefSeq" id="XP_008087879.1">
    <property type="nucleotide sequence ID" value="XM_008089688.1"/>
</dbReference>
<accession>S3CI68</accession>
<dbReference type="GeneID" id="19470586"/>
<protein>
    <submittedName>
        <fullName evidence="1">Uncharacterized protein</fullName>
    </submittedName>
</protein>